<protein>
    <recommendedName>
        <fullName evidence="5">FHA domain-containing protein</fullName>
    </recommendedName>
</protein>
<proteinExistence type="predicted"/>
<evidence type="ECO:0008006" key="5">
    <source>
        <dbReference type="Google" id="ProtNLM"/>
    </source>
</evidence>
<accession>A0ABR1L9Z0</accession>
<dbReference type="EMBL" id="JBBPEH010000011">
    <property type="protein sequence ID" value="KAK7532048.1"/>
    <property type="molecule type" value="Genomic_DNA"/>
</dbReference>
<dbReference type="SUPFAM" id="SSF54060">
    <property type="entry name" value="His-Me finger endonucleases"/>
    <property type="match status" value="1"/>
</dbReference>
<gene>
    <name evidence="2" type="ORF">J3D65DRAFT_606019</name>
    <name evidence="3" type="ORF">J3D65DRAFT_606020</name>
</gene>
<feature type="region of interest" description="Disordered" evidence="1">
    <location>
        <begin position="269"/>
        <end position="298"/>
    </location>
</feature>
<name>A0ABR1L9Z0_9PEZI</name>
<evidence type="ECO:0000313" key="2">
    <source>
        <dbReference type="EMBL" id="KAK7532046.1"/>
    </source>
</evidence>
<sequence>MPPKKDKAEVGVGKMKPEGRTMHLSELLLVFYHREATWEELHEFLNEFVRGKLESRHGTPTWRENQCHHGSSHPYGQALILLDGQKSQKSDGELESLPHYFFDPCMTFGAAESKKGPGYRVSSLVNSARDWLETKKERTVNQAMVESSGKLAEEFERERGKETFTDPSTLEDQMGPGRPKVESETPLLRKRKWETPQRPDSNSEQLKPALKHGSAIGGSHTAAPEPASNKSKGGDLQGGRNVDLDAIGSLVKSSSEEDGQALQGMIRQVGFEDAPKKAPLGSGTTTRENTPESGSPARNRLFNQVIDASTPDVKTFGPNSSKELFEAHASTTGYLSSFQGERATTDARKMPPSTKLRVHTLAVLANAKDPIELRKWVLWLIRDNKAYVLHLCGCGVKGEYDTGDGCVQPSHLRIGSKEDNDQHRYFHMTLRSLNPGKRASFLDLKRDSSVGPMREVF</sequence>
<evidence type="ECO:0000313" key="3">
    <source>
        <dbReference type="EMBL" id="KAK7532048.1"/>
    </source>
</evidence>
<keyword evidence="4" id="KW-1185">Reference proteome</keyword>
<feature type="compositionally biased region" description="Polar residues" evidence="1">
    <location>
        <begin position="282"/>
        <end position="293"/>
    </location>
</feature>
<feature type="region of interest" description="Disordered" evidence="1">
    <location>
        <begin position="147"/>
        <end position="241"/>
    </location>
</feature>
<dbReference type="InterPro" id="IPR044925">
    <property type="entry name" value="His-Me_finger_sf"/>
</dbReference>
<reference evidence="3 4" key="1">
    <citation type="submission" date="2024-04" db="EMBL/GenBank/DDBJ databases">
        <title>Phyllosticta paracitricarpa is synonymous to the EU quarantine fungus P. citricarpa based on phylogenomic analyses.</title>
        <authorList>
            <consortium name="Lawrence Berkeley National Laboratory"/>
            <person name="Van ingen-buijs V.A."/>
            <person name="Van westerhoven A.C."/>
            <person name="Haridas S."/>
            <person name="Skiadas P."/>
            <person name="Martin F."/>
            <person name="Groenewald J.Z."/>
            <person name="Crous P.W."/>
            <person name="Seidl M.F."/>
        </authorList>
    </citation>
    <scope>NUCLEOTIDE SEQUENCE [LARGE SCALE GENOMIC DNA]</scope>
    <source>
        <strain evidence="3 4">CPC 17464</strain>
    </source>
</reference>
<evidence type="ECO:0000256" key="1">
    <source>
        <dbReference type="SAM" id="MobiDB-lite"/>
    </source>
</evidence>
<evidence type="ECO:0000313" key="4">
    <source>
        <dbReference type="Proteomes" id="UP001360953"/>
    </source>
</evidence>
<feature type="compositionally biased region" description="Basic and acidic residues" evidence="1">
    <location>
        <begin position="151"/>
        <end position="164"/>
    </location>
</feature>
<organism evidence="3 4">
    <name type="scientific">Phyllosticta citribraziliensis</name>
    <dbReference type="NCBI Taxonomy" id="989973"/>
    <lineage>
        <taxon>Eukaryota</taxon>
        <taxon>Fungi</taxon>
        <taxon>Dikarya</taxon>
        <taxon>Ascomycota</taxon>
        <taxon>Pezizomycotina</taxon>
        <taxon>Dothideomycetes</taxon>
        <taxon>Dothideomycetes incertae sedis</taxon>
        <taxon>Botryosphaeriales</taxon>
        <taxon>Phyllostictaceae</taxon>
        <taxon>Phyllosticta</taxon>
    </lineage>
</organism>
<dbReference type="EMBL" id="JBBPEH010000011">
    <property type="protein sequence ID" value="KAK7532046.1"/>
    <property type="molecule type" value="Genomic_DNA"/>
</dbReference>
<dbReference type="Proteomes" id="UP001360953">
    <property type="component" value="Unassembled WGS sequence"/>
</dbReference>
<comment type="caution">
    <text evidence="3">The sequence shown here is derived from an EMBL/GenBank/DDBJ whole genome shotgun (WGS) entry which is preliminary data.</text>
</comment>